<evidence type="ECO:0000313" key="3">
    <source>
        <dbReference type="RefSeq" id="XP_052737705.1"/>
    </source>
</evidence>
<dbReference type="PROSITE" id="PS51257">
    <property type="entry name" value="PROKAR_LIPOPROTEIN"/>
    <property type="match status" value="1"/>
</dbReference>
<evidence type="ECO:0000313" key="2">
    <source>
        <dbReference type="Proteomes" id="UP001652582"/>
    </source>
</evidence>
<accession>A0ABM3LF55</accession>
<feature type="chain" id="PRO_5047159264" evidence="1">
    <location>
        <begin position="21"/>
        <end position="110"/>
    </location>
</feature>
<organism evidence="2 3">
    <name type="scientific">Bicyclus anynana</name>
    <name type="common">Squinting bush brown butterfly</name>
    <dbReference type="NCBI Taxonomy" id="110368"/>
    <lineage>
        <taxon>Eukaryota</taxon>
        <taxon>Metazoa</taxon>
        <taxon>Ecdysozoa</taxon>
        <taxon>Arthropoda</taxon>
        <taxon>Hexapoda</taxon>
        <taxon>Insecta</taxon>
        <taxon>Pterygota</taxon>
        <taxon>Neoptera</taxon>
        <taxon>Endopterygota</taxon>
        <taxon>Lepidoptera</taxon>
        <taxon>Glossata</taxon>
        <taxon>Ditrysia</taxon>
        <taxon>Papilionoidea</taxon>
        <taxon>Nymphalidae</taxon>
        <taxon>Satyrinae</taxon>
        <taxon>Satyrini</taxon>
        <taxon>Mycalesina</taxon>
        <taxon>Bicyclus</taxon>
    </lineage>
</organism>
<gene>
    <name evidence="3" type="primary">LOC112053416</name>
</gene>
<sequence length="110" mass="12218">MRSLLLLSFVAAVVLSSCLASDLNVGRVYNARIVFRKKANYHAIPLKKRVKEVFYADPHQQILRGIIAKDLDHSESNATITAGGVGFSFANIRLKSARGHGLNYQIEMFV</sequence>
<dbReference type="InterPro" id="IPR031734">
    <property type="entry name" value="MBF2"/>
</dbReference>
<dbReference type="GeneID" id="112053416"/>
<reference evidence="3" key="1">
    <citation type="submission" date="2025-08" db="UniProtKB">
        <authorList>
            <consortium name="RefSeq"/>
        </authorList>
    </citation>
    <scope>IDENTIFICATION</scope>
</reference>
<protein>
    <submittedName>
        <fullName evidence="3">Uncharacterized protein LOC112053416</fullName>
    </submittedName>
</protein>
<dbReference type="Pfam" id="PF15868">
    <property type="entry name" value="MBF2"/>
    <property type="match status" value="1"/>
</dbReference>
<dbReference type="RefSeq" id="XP_052737705.1">
    <property type="nucleotide sequence ID" value="XM_052881745.1"/>
</dbReference>
<proteinExistence type="predicted"/>
<keyword evidence="2" id="KW-1185">Reference proteome</keyword>
<feature type="signal peptide" evidence="1">
    <location>
        <begin position="1"/>
        <end position="20"/>
    </location>
</feature>
<dbReference type="Proteomes" id="UP001652582">
    <property type="component" value="Chromosome 5"/>
</dbReference>
<name>A0ABM3LF55_BICAN</name>
<keyword evidence="1" id="KW-0732">Signal</keyword>
<evidence type="ECO:0000256" key="1">
    <source>
        <dbReference type="SAM" id="SignalP"/>
    </source>
</evidence>